<dbReference type="Pfam" id="PF00392">
    <property type="entry name" value="GntR"/>
    <property type="match status" value="1"/>
</dbReference>
<evidence type="ECO:0000259" key="4">
    <source>
        <dbReference type="PROSITE" id="PS50949"/>
    </source>
</evidence>
<protein>
    <submittedName>
        <fullName evidence="5">GntR family transcriptional regulator</fullName>
    </submittedName>
</protein>
<keyword evidence="6" id="KW-1185">Reference proteome</keyword>
<dbReference type="InterPro" id="IPR050679">
    <property type="entry name" value="Bact_HTH_transcr_reg"/>
</dbReference>
<dbReference type="EMBL" id="JBBMEI010000008">
    <property type="protein sequence ID" value="MEQ2357573.1"/>
    <property type="molecule type" value="Genomic_DNA"/>
</dbReference>
<dbReference type="Proteomes" id="UP001446032">
    <property type="component" value="Unassembled WGS sequence"/>
</dbReference>
<dbReference type="SMART" id="SM00345">
    <property type="entry name" value="HTH_GNTR"/>
    <property type="match status" value="1"/>
</dbReference>
<dbReference type="RefSeq" id="WP_158565306.1">
    <property type="nucleotide sequence ID" value="NZ_JBBMEI010000008.1"/>
</dbReference>
<dbReference type="Gene3D" id="1.10.10.10">
    <property type="entry name" value="Winged helix-like DNA-binding domain superfamily/Winged helix DNA-binding domain"/>
    <property type="match status" value="1"/>
</dbReference>
<dbReference type="SUPFAM" id="SSF64288">
    <property type="entry name" value="Chorismate lyase-like"/>
    <property type="match status" value="1"/>
</dbReference>
<dbReference type="InterPro" id="IPR011663">
    <property type="entry name" value="UTRA"/>
</dbReference>
<comment type="caution">
    <text evidence="5">The sequence shown here is derived from an EMBL/GenBank/DDBJ whole genome shotgun (WGS) entry which is preliminary data.</text>
</comment>
<evidence type="ECO:0000313" key="6">
    <source>
        <dbReference type="Proteomes" id="UP001446032"/>
    </source>
</evidence>
<dbReference type="SMART" id="SM00866">
    <property type="entry name" value="UTRA"/>
    <property type="match status" value="1"/>
</dbReference>
<dbReference type="Pfam" id="PF07702">
    <property type="entry name" value="UTRA"/>
    <property type="match status" value="1"/>
</dbReference>
<evidence type="ECO:0000313" key="5">
    <source>
        <dbReference type="EMBL" id="MEQ2357573.1"/>
    </source>
</evidence>
<dbReference type="InterPro" id="IPR036390">
    <property type="entry name" value="WH_DNA-bd_sf"/>
</dbReference>
<evidence type="ECO:0000256" key="1">
    <source>
        <dbReference type="ARBA" id="ARBA00023015"/>
    </source>
</evidence>
<dbReference type="PANTHER" id="PTHR44846">
    <property type="entry name" value="MANNOSYL-D-GLYCERATE TRANSPORT/METABOLISM SYSTEM REPRESSOR MNGR-RELATED"/>
    <property type="match status" value="1"/>
</dbReference>
<sequence length="249" mass="29132">MKQIKKINLKSQVRAELEEYIHSLDLDVANKLPREEELCRILGISRVTLRSVLDDLAAEGIIIRVHGRGTFVNPHFREIACRFDQAIHFPDLIESSGYKARMEILEIRMEPAEKEVAEALRLAPGAQVWSALKVFYADEHPCVISYDYVSTEIFSEEALEKLKNYKDSIFYFLYQETGRRIAWDKVEIDTILSDDILPRGMKVKGFPERKPFLFLSSVNYDEKNRESVYIREYINTSILKYSQIRKRIF</sequence>
<keyword evidence="2" id="KW-0238">DNA-binding</keyword>
<gene>
    <name evidence="5" type="ORF">WMO75_04305</name>
</gene>
<name>A0ABV1AJ74_9FIRM</name>
<accession>A0ABV1AJ74</accession>
<evidence type="ECO:0000256" key="2">
    <source>
        <dbReference type="ARBA" id="ARBA00023125"/>
    </source>
</evidence>
<dbReference type="PROSITE" id="PS50949">
    <property type="entry name" value="HTH_GNTR"/>
    <property type="match status" value="1"/>
</dbReference>
<proteinExistence type="predicted"/>
<evidence type="ECO:0000256" key="3">
    <source>
        <dbReference type="ARBA" id="ARBA00023163"/>
    </source>
</evidence>
<dbReference type="PANTHER" id="PTHR44846:SF1">
    <property type="entry name" value="MANNOSYL-D-GLYCERATE TRANSPORT_METABOLISM SYSTEM REPRESSOR MNGR-RELATED"/>
    <property type="match status" value="1"/>
</dbReference>
<dbReference type="PRINTS" id="PR00035">
    <property type="entry name" value="HTHGNTR"/>
</dbReference>
<dbReference type="InterPro" id="IPR036388">
    <property type="entry name" value="WH-like_DNA-bd_sf"/>
</dbReference>
<keyword evidence="1" id="KW-0805">Transcription regulation</keyword>
<dbReference type="CDD" id="cd07377">
    <property type="entry name" value="WHTH_GntR"/>
    <property type="match status" value="1"/>
</dbReference>
<feature type="domain" description="HTH gntR-type" evidence="4">
    <location>
        <begin position="7"/>
        <end position="75"/>
    </location>
</feature>
<dbReference type="Gene3D" id="3.40.1410.10">
    <property type="entry name" value="Chorismate lyase-like"/>
    <property type="match status" value="1"/>
</dbReference>
<reference evidence="5 6" key="1">
    <citation type="submission" date="2024-03" db="EMBL/GenBank/DDBJ databases">
        <title>Human intestinal bacterial collection.</title>
        <authorList>
            <person name="Pauvert C."/>
            <person name="Hitch T.C.A."/>
            <person name="Clavel T."/>
        </authorList>
    </citation>
    <scope>NUCLEOTIDE SEQUENCE [LARGE SCALE GENOMIC DNA]</scope>
    <source>
        <strain evidence="5 6">CLA-AA-H95</strain>
    </source>
</reference>
<keyword evidence="3" id="KW-0804">Transcription</keyword>
<dbReference type="InterPro" id="IPR000524">
    <property type="entry name" value="Tscrpt_reg_HTH_GntR"/>
</dbReference>
<dbReference type="InterPro" id="IPR028978">
    <property type="entry name" value="Chorismate_lyase_/UTRA_dom_sf"/>
</dbReference>
<organism evidence="5 6">
    <name type="scientific">Blautia intestinihominis</name>
    <dbReference type="NCBI Taxonomy" id="3133152"/>
    <lineage>
        <taxon>Bacteria</taxon>
        <taxon>Bacillati</taxon>
        <taxon>Bacillota</taxon>
        <taxon>Clostridia</taxon>
        <taxon>Lachnospirales</taxon>
        <taxon>Lachnospiraceae</taxon>
        <taxon>Blautia</taxon>
    </lineage>
</organism>
<dbReference type="SUPFAM" id="SSF46785">
    <property type="entry name" value="Winged helix' DNA-binding domain"/>
    <property type="match status" value="1"/>
</dbReference>